<comment type="caution">
    <text evidence="1">The sequence shown here is derived from an EMBL/GenBank/DDBJ whole genome shotgun (WGS) entry which is preliminary data.</text>
</comment>
<accession>A0AAV6RDL0</accession>
<dbReference type="EMBL" id="JAGKHQ010000012">
    <property type="protein sequence ID" value="KAG7503283.1"/>
    <property type="molecule type" value="Genomic_DNA"/>
</dbReference>
<protein>
    <submittedName>
        <fullName evidence="1">Uncharacterized protein</fullName>
    </submittedName>
</protein>
<evidence type="ECO:0000313" key="2">
    <source>
        <dbReference type="Proteomes" id="UP000693946"/>
    </source>
</evidence>
<sequence>MHISLNEGVVYVSASPVHYDLARLLSPGFVLSARPFTALTLWNSLAANINKHPRVPVLTGYGVVLASDWMTGSTGRTGSNSL</sequence>
<proteinExistence type="predicted"/>
<keyword evidence="2" id="KW-1185">Reference proteome</keyword>
<organism evidence="1 2">
    <name type="scientific">Solea senegalensis</name>
    <name type="common">Senegalese sole</name>
    <dbReference type="NCBI Taxonomy" id="28829"/>
    <lineage>
        <taxon>Eukaryota</taxon>
        <taxon>Metazoa</taxon>
        <taxon>Chordata</taxon>
        <taxon>Craniata</taxon>
        <taxon>Vertebrata</taxon>
        <taxon>Euteleostomi</taxon>
        <taxon>Actinopterygii</taxon>
        <taxon>Neopterygii</taxon>
        <taxon>Teleostei</taxon>
        <taxon>Neoteleostei</taxon>
        <taxon>Acanthomorphata</taxon>
        <taxon>Carangaria</taxon>
        <taxon>Pleuronectiformes</taxon>
        <taxon>Pleuronectoidei</taxon>
        <taxon>Soleidae</taxon>
        <taxon>Solea</taxon>
    </lineage>
</organism>
<evidence type="ECO:0000313" key="1">
    <source>
        <dbReference type="EMBL" id="KAG7503283.1"/>
    </source>
</evidence>
<name>A0AAV6RDL0_SOLSE</name>
<gene>
    <name evidence="1" type="ORF">JOB18_035005</name>
</gene>
<dbReference type="Proteomes" id="UP000693946">
    <property type="component" value="Linkage Group LG2"/>
</dbReference>
<reference evidence="1 2" key="1">
    <citation type="journal article" date="2021" name="Sci. Rep.">
        <title>Chromosome anchoring in Senegalese sole (Solea senegalensis) reveals sex-associated markers and genome rearrangements in flatfish.</title>
        <authorList>
            <person name="Guerrero-Cozar I."/>
            <person name="Gomez-Garrido J."/>
            <person name="Berbel C."/>
            <person name="Martinez-Blanch J.F."/>
            <person name="Alioto T."/>
            <person name="Claros M.G."/>
            <person name="Gagnaire P.A."/>
            <person name="Manchado M."/>
        </authorList>
    </citation>
    <scope>NUCLEOTIDE SEQUENCE [LARGE SCALE GENOMIC DNA]</scope>
    <source>
        <strain evidence="1">Sse05_10M</strain>
    </source>
</reference>
<dbReference type="AlphaFoldDB" id="A0AAV6RDL0"/>